<dbReference type="EC" id="1.-.-.-" evidence="5"/>
<dbReference type="AlphaFoldDB" id="A0A7J0DI46"/>
<proteinExistence type="inferred from homology"/>
<dbReference type="GO" id="GO:0050660">
    <property type="term" value="F:flavin adenine dinucleotide binding"/>
    <property type="evidence" value="ECO:0007669"/>
    <property type="project" value="InterPro"/>
</dbReference>
<dbReference type="FunFam" id="3.50.50.60:FF:000403">
    <property type="entry name" value="Flavin-containing monooxygenase"/>
    <property type="match status" value="1"/>
</dbReference>
<keyword evidence="2 5" id="KW-0285">Flavoprotein</keyword>
<evidence type="ECO:0000313" key="7">
    <source>
        <dbReference type="Proteomes" id="UP000585474"/>
    </source>
</evidence>
<evidence type="ECO:0000256" key="2">
    <source>
        <dbReference type="ARBA" id="ARBA00022630"/>
    </source>
</evidence>
<dbReference type="OrthoDB" id="66881at2759"/>
<evidence type="ECO:0000256" key="4">
    <source>
        <dbReference type="ARBA" id="ARBA00023002"/>
    </source>
</evidence>
<dbReference type="PANTHER" id="PTHR23023">
    <property type="entry name" value="DIMETHYLANILINE MONOOXYGENASE"/>
    <property type="match status" value="1"/>
</dbReference>
<comment type="caution">
    <text evidence="6">The sequence shown here is derived from an EMBL/GenBank/DDBJ whole genome shotgun (WGS) entry which is preliminary data.</text>
</comment>
<dbReference type="Pfam" id="PF00743">
    <property type="entry name" value="FMO-like"/>
    <property type="match status" value="1"/>
</dbReference>
<gene>
    <name evidence="6" type="ORF">Acr_00g0041840</name>
</gene>
<dbReference type="InterPro" id="IPR050346">
    <property type="entry name" value="FMO-like"/>
</dbReference>
<evidence type="ECO:0000256" key="1">
    <source>
        <dbReference type="ARBA" id="ARBA00009183"/>
    </source>
</evidence>
<keyword evidence="3 5" id="KW-0274">FAD</keyword>
<dbReference type="InterPro" id="IPR020946">
    <property type="entry name" value="Flavin_mOase-like"/>
</dbReference>
<dbReference type="Gene3D" id="3.50.50.60">
    <property type="entry name" value="FAD/NAD(P)-binding domain"/>
    <property type="match status" value="1"/>
</dbReference>
<name>A0A7J0DI46_9ERIC</name>
<protein>
    <recommendedName>
        <fullName evidence="5">Flavin-containing monooxygenase</fullName>
        <ecNumber evidence="5">1.-.-.-</ecNumber>
    </recommendedName>
</protein>
<evidence type="ECO:0000256" key="3">
    <source>
        <dbReference type="ARBA" id="ARBA00022827"/>
    </source>
</evidence>
<reference evidence="7" key="1">
    <citation type="submission" date="2019-07" db="EMBL/GenBank/DDBJ databases">
        <title>De Novo Assembly of kiwifruit Actinidia rufa.</title>
        <authorList>
            <person name="Sugita-Konishi S."/>
            <person name="Sato K."/>
            <person name="Mori E."/>
            <person name="Abe Y."/>
            <person name="Kisaki G."/>
            <person name="Hamano K."/>
            <person name="Suezawa K."/>
            <person name="Otani M."/>
            <person name="Fukuda T."/>
            <person name="Manabe T."/>
            <person name="Gomi K."/>
            <person name="Tabuchi M."/>
            <person name="Akimitsu K."/>
            <person name="Kataoka I."/>
        </authorList>
    </citation>
    <scope>NUCLEOTIDE SEQUENCE [LARGE SCALE GENOMIC DNA]</scope>
    <source>
        <strain evidence="7">cv. Fuchu</strain>
    </source>
</reference>
<evidence type="ECO:0000313" key="6">
    <source>
        <dbReference type="EMBL" id="GFS35762.1"/>
    </source>
</evidence>
<dbReference type="Proteomes" id="UP000585474">
    <property type="component" value="Unassembled WGS sequence"/>
</dbReference>
<keyword evidence="5" id="KW-0503">Monooxygenase</keyword>
<keyword evidence="7" id="KW-1185">Reference proteome</keyword>
<dbReference type="InterPro" id="IPR036188">
    <property type="entry name" value="FAD/NAD-bd_sf"/>
</dbReference>
<dbReference type="EMBL" id="BJWL01000238">
    <property type="protein sequence ID" value="GFS35762.1"/>
    <property type="molecule type" value="Genomic_DNA"/>
</dbReference>
<evidence type="ECO:0000256" key="5">
    <source>
        <dbReference type="RuleBase" id="RU361177"/>
    </source>
</evidence>
<organism evidence="6 7">
    <name type="scientific">Actinidia rufa</name>
    <dbReference type="NCBI Taxonomy" id="165716"/>
    <lineage>
        <taxon>Eukaryota</taxon>
        <taxon>Viridiplantae</taxon>
        <taxon>Streptophyta</taxon>
        <taxon>Embryophyta</taxon>
        <taxon>Tracheophyta</taxon>
        <taxon>Spermatophyta</taxon>
        <taxon>Magnoliopsida</taxon>
        <taxon>eudicotyledons</taxon>
        <taxon>Gunneridae</taxon>
        <taxon>Pentapetalae</taxon>
        <taxon>asterids</taxon>
        <taxon>Ericales</taxon>
        <taxon>Actinidiaceae</taxon>
        <taxon>Actinidia</taxon>
    </lineage>
</organism>
<accession>A0A7J0DI46</accession>
<dbReference type="SUPFAM" id="SSF51905">
    <property type="entry name" value="FAD/NAD(P)-binding domain"/>
    <property type="match status" value="1"/>
</dbReference>
<comment type="cofactor">
    <cofactor evidence="5">
        <name>FAD</name>
        <dbReference type="ChEBI" id="CHEBI:57692"/>
    </cofactor>
</comment>
<dbReference type="GO" id="GO:0004499">
    <property type="term" value="F:N,N-dimethylaniline monooxygenase activity"/>
    <property type="evidence" value="ECO:0007669"/>
    <property type="project" value="InterPro"/>
</dbReference>
<sequence length="226" mass="24903">MEKRVAIVGAGISGLLAGKYTLENGFNPIILEAQDGIGGVWTQTIESTKLQNIKPAYQFSDFSWPSHVTEDFPSNTHVLEYIEAYAKHFGILNCIKFNSKVIGIDYVGECEEEMKGWDLWGGTGRAFSSKGKWHITVQDTRNCSTEEYQVEFVILCIGRFSGLPNRPDFCGLELFNGKVMHSMDYSAMDNAKAAELIKGKRITIIGSQKSAVDLAAECASVNGEAN</sequence>
<keyword evidence="4 5" id="KW-0560">Oxidoreductase</keyword>
<dbReference type="GO" id="GO:0050661">
    <property type="term" value="F:NADP binding"/>
    <property type="evidence" value="ECO:0007669"/>
    <property type="project" value="InterPro"/>
</dbReference>
<comment type="similarity">
    <text evidence="1 5">Belongs to the FMO family.</text>
</comment>